<evidence type="ECO:0000259" key="2">
    <source>
        <dbReference type="PROSITE" id="PS50994"/>
    </source>
</evidence>
<protein>
    <recommendedName>
        <fullName evidence="2">Integrase catalytic domain-containing protein</fullName>
    </recommendedName>
</protein>
<dbReference type="PROSITE" id="PS50994">
    <property type="entry name" value="INTEGRASE"/>
    <property type="match status" value="1"/>
</dbReference>
<dbReference type="NCBIfam" id="NF033516">
    <property type="entry name" value="transpos_IS3"/>
    <property type="match status" value="1"/>
</dbReference>
<evidence type="ECO:0000313" key="3">
    <source>
        <dbReference type="EMBL" id="SVB81066.1"/>
    </source>
</evidence>
<dbReference type="InterPro" id="IPR012337">
    <property type="entry name" value="RNaseH-like_sf"/>
</dbReference>
<feature type="region of interest" description="Disordered" evidence="1">
    <location>
        <begin position="248"/>
        <end position="278"/>
    </location>
</feature>
<dbReference type="PANTHER" id="PTHR47515">
    <property type="entry name" value="LOW CALCIUM RESPONSE LOCUS PROTEIN T"/>
    <property type="match status" value="1"/>
</dbReference>
<feature type="non-terminal residue" evidence="3">
    <location>
        <position position="1"/>
    </location>
</feature>
<dbReference type="GO" id="GO:0003676">
    <property type="term" value="F:nucleic acid binding"/>
    <property type="evidence" value="ECO:0007669"/>
    <property type="project" value="InterPro"/>
</dbReference>
<dbReference type="InterPro" id="IPR048020">
    <property type="entry name" value="Transpos_IS3"/>
</dbReference>
<dbReference type="EMBL" id="UINC01058606">
    <property type="protein sequence ID" value="SVB81066.1"/>
    <property type="molecule type" value="Genomic_DNA"/>
</dbReference>
<dbReference type="SUPFAM" id="SSF53098">
    <property type="entry name" value="Ribonuclease H-like"/>
    <property type="match status" value="1"/>
</dbReference>
<organism evidence="3">
    <name type="scientific">marine metagenome</name>
    <dbReference type="NCBI Taxonomy" id="408172"/>
    <lineage>
        <taxon>unclassified sequences</taxon>
        <taxon>metagenomes</taxon>
        <taxon>ecological metagenomes</taxon>
    </lineage>
</organism>
<dbReference type="InterPro" id="IPR025948">
    <property type="entry name" value="HTH-like_dom"/>
</dbReference>
<feature type="compositionally biased region" description="Polar residues" evidence="1">
    <location>
        <begin position="262"/>
        <end position="278"/>
    </location>
</feature>
<dbReference type="InterPro" id="IPR036397">
    <property type="entry name" value="RNaseH_sf"/>
</dbReference>
<sequence>VIKLQSVFQVSERRACAVVGQSRATQRYVPTIRADEDALTKAIVSLAQEYGRYGYRRVTAVLKHQGWAVGKDRVQRIWRREGLKVPQKQPKRGRLWLNDGSCIRLRPTHPHHVWSYDFVHYATDDGRSLKLLTLIDEATRECLAIRVGRCVRGPEVIETLSDAMLFHGIPEHIRSDNGPEMTSKRVRNWLQQIGVQTLFIEPGSPWENGYNESFNGKLRDECLNAEIFYSLKEAQIIIEQWRRHYNTKRPHSSLGYRPPAPETQSIQLNQIQQPTTMQ</sequence>
<dbReference type="PANTHER" id="PTHR47515:SF1">
    <property type="entry name" value="BLR2054 PROTEIN"/>
    <property type="match status" value="1"/>
</dbReference>
<accession>A0A382H175</accession>
<dbReference type="Pfam" id="PF13683">
    <property type="entry name" value="rve_3"/>
    <property type="match status" value="1"/>
</dbReference>
<name>A0A382H175_9ZZZZ</name>
<reference evidence="3" key="1">
    <citation type="submission" date="2018-05" db="EMBL/GenBank/DDBJ databases">
        <authorList>
            <person name="Lanie J.A."/>
            <person name="Ng W.-L."/>
            <person name="Kazmierczak K.M."/>
            <person name="Andrzejewski T.M."/>
            <person name="Davidsen T.M."/>
            <person name="Wayne K.J."/>
            <person name="Tettelin H."/>
            <person name="Glass J.I."/>
            <person name="Rusch D."/>
            <person name="Podicherti R."/>
            <person name="Tsui H.-C.T."/>
            <person name="Winkler M.E."/>
        </authorList>
    </citation>
    <scope>NUCLEOTIDE SEQUENCE</scope>
</reference>
<feature type="domain" description="Integrase catalytic" evidence="2">
    <location>
        <begin position="106"/>
        <end position="266"/>
    </location>
</feature>
<evidence type="ECO:0000256" key="1">
    <source>
        <dbReference type="SAM" id="MobiDB-lite"/>
    </source>
</evidence>
<dbReference type="AlphaFoldDB" id="A0A382H175"/>
<dbReference type="GO" id="GO:0015074">
    <property type="term" value="P:DNA integration"/>
    <property type="evidence" value="ECO:0007669"/>
    <property type="project" value="InterPro"/>
</dbReference>
<proteinExistence type="predicted"/>
<dbReference type="InterPro" id="IPR001584">
    <property type="entry name" value="Integrase_cat-core"/>
</dbReference>
<dbReference type="Gene3D" id="3.30.420.10">
    <property type="entry name" value="Ribonuclease H-like superfamily/Ribonuclease H"/>
    <property type="match status" value="1"/>
</dbReference>
<dbReference type="Pfam" id="PF13276">
    <property type="entry name" value="HTH_21"/>
    <property type="match status" value="1"/>
</dbReference>
<gene>
    <name evidence="3" type="ORF">METZ01_LOCUS233920</name>
</gene>